<name>A0ABN1Q1Q3_9ACTN</name>
<gene>
    <name evidence="1" type="ORF">GCM10009550_01820</name>
</gene>
<dbReference type="EMBL" id="BAAAHH010000001">
    <property type="protein sequence ID" value="GAA0936217.1"/>
    <property type="molecule type" value="Genomic_DNA"/>
</dbReference>
<sequence length="319" mass="32591">MAVNRYYSSAAVPTALSAGINNSATSLQVDSLTGYPTSYPYTIIVDEGTSSEEVMTVTAAAGTVLTVVRGEDGTTALSHSLGGSVRHGISARDFREPQEHIDAPTGVHGVTGSVVGTGGTQTLTNKTLTAPSITSPVMTGGGSWAGSPTITTPTIASFVNATHDHSSAALGGILSVPHVWVSYSGTHALATATDYTVPLDGAGPEEPGTWWTAPNNYVVVPADGTYLVMVNATFQAAGVNGGGRVAQVWRTQPGVDDLLCEGYTTGPGGSAGFWAGMHGASMYPLAAGDQVYMTVRQESGAALTLATFAGFGLALLKRY</sequence>
<dbReference type="RefSeq" id="WP_344235591.1">
    <property type="nucleotide sequence ID" value="NZ_BAAAHH010000001.1"/>
</dbReference>
<evidence type="ECO:0008006" key="3">
    <source>
        <dbReference type="Google" id="ProtNLM"/>
    </source>
</evidence>
<dbReference type="InterPro" id="IPR008983">
    <property type="entry name" value="Tumour_necrosis_fac-like_dom"/>
</dbReference>
<organism evidence="1 2">
    <name type="scientific">Actinocorallia libanotica</name>
    <dbReference type="NCBI Taxonomy" id="46162"/>
    <lineage>
        <taxon>Bacteria</taxon>
        <taxon>Bacillati</taxon>
        <taxon>Actinomycetota</taxon>
        <taxon>Actinomycetes</taxon>
        <taxon>Streptosporangiales</taxon>
        <taxon>Thermomonosporaceae</taxon>
        <taxon>Actinocorallia</taxon>
    </lineage>
</organism>
<dbReference type="Proteomes" id="UP001500665">
    <property type="component" value="Unassembled WGS sequence"/>
</dbReference>
<proteinExistence type="predicted"/>
<keyword evidence="2" id="KW-1185">Reference proteome</keyword>
<dbReference type="SUPFAM" id="SSF49842">
    <property type="entry name" value="TNF-like"/>
    <property type="match status" value="1"/>
</dbReference>
<accession>A0ABN1Q1Q3</accession>
<protein>
    <recommendedName>
        <fullName evidence="3">C1q domain-containing protein</fullName>
    </recommendedName>
</protein>
<comment type="caution">
    <text evidence="1">The sequence shown here is derived from an EMBL/GenBank/DDBJ whole genome shotgun (WGS) entry which is preliminary data.</text>
</comment>
<reference evidence="1 2" key="1">
    <citation type="journal article" date="2019" name="Int. J. Syst. Evol. Microbiol.">
        <title>The Global Catalogue of Microorganisms (GCM) 10K type strain sequencing project: providing services to taxonomists for standard genome sequencing and annotation.</title>
        <authorList>
            <consortium name="The Broad Institute Genomics Platform"/>
            <consortium name="The Broad Institute Genome Sequencing Center for Infectious Disease"/>
            <person name="Wu L."/>
            <person name="Ma J."/>
        </authorList>
    </citation>
    <scope>NUCLEOTIDE SEQUENCE [LARGE SCALE GENOMIC DNA]</scope>
    <source>
        <strain evidence="1 2">JCM 10696</strain>
    </source>
</reference>
<evidence type="ECO:0000313" key="2">
    <source>
        <dbReference type="Proteomes" id="UP001500665"/>
    </source>
</evidence>
<evidence type="ECO:0000313" key="1">
    <source>
        <dbReference type="EMBL" id="GAA0936217.1"/>
    </source>
</evidence>